<comment type="cofactor">
    <cofactor evidence="20">
        <name>heme b</name>
        <dbReference type="ChEBI" id="CHEBI:60344"/>
    </cofactor>
    <text evidence="20">Binds 2 heme groups non-covalently.</text>
</comment>
<proteinExistence type="inferred from homology"/>
<feature type="domain" description="Cytochrome b/b6 C-terminal region profile" evidence="22">
    <location>
        <begin position="210"/>
        <end position="379"/>
    </location>
</feature>
<keyword evidence="6 19" id="KW-0349">Heme</keyword>
<evidence type="ECO:0000256" key="15">
    <source>
        <dbReference type="ARBA" id="ARBA00023128"/>
    </source>
</evidence>
<dbReference type="GO" id="GO:0016491">
    <property type="term" value="F:oxidoreductase activity"/>
    <property type="evidence" value="ECO:0007669"/>
    <property type="project" value="UniProtKB-UniRule"/>
</dbReference>
<comment type="subcellular location">
    <subcellularLocation>
        <location evidence="2">Mitochondrion inner membrane</location>
        <topology evidence="2">Multi-pass membrane protein</topology>
    </subcellularLocation>
</comment>
<dbReference type="CDD" id="cd00290">
    <property type="entry name" value="cytochrome_b_C"/>
    <property type="match status" value="1"/>
</dbReference>
<reference evidence="23" key="1">
    <citation type="journal article" date="2004" name="Biol. J. Linn. Soc. Lond.">
        <title>Geographic patterns of genetic variation in four Neotropical rodents: conservation implications for small game mammals in French Guiana.</title>
        <authorList>
            <person name="Jansen van Vuuren B."/>
            <person name="Kinet S."/>
            <person name="Chopelet J."/>
            <person name="Catzeflis F."/>
        </authorList>
    </citation>
    <scope>NUCLEOTIDE SEQUENCE</scope>
</reference>
<dbReference type="Pfam" id="PF00033">
    <property type="entry name" value="Cytochrome_B"/>
    <property type="match status" value="1"/>
</dbReference>
<dbReference type="PIRSF" id="PIRSF038885">
    <property type="entry name" value="COB"/>
    <property type="match status" value="1"/>
</dbReference>
<evidence type="ECO:0000256" key="19">
    <source>
        <dbReference type="PIRSR" id="PIRSR038885-2"/>
    </source>
</evidence>
<dbReference type="PANTHER" id="PTHR19271">
    <property type="entry name" value="CYTOCHROME B"/>
    <property type="match status" value="1"/>
</dbReference>
<keyword evidence="9 19" id="KW-0479">Metal-binding</keyword>
<feature type="transmembrane region" description="Helical" evidence="20">
    <location>
        <begin position="30"/>
        <end position="57"/>
    </location>
</feature>
<comment type="similarity">
    <text evidence="17 20">Belongs to the cytochrome b family.</text>
</comment>
<evidence type="ECO:0000256" key="8">
    <source>
        <dbReference type="ARBA" id="ARBA00022692"/>
    </source>
</evidence>
<keyword evidence="16 20" id="KW-0472">Membrane</keyword>
<evidence type="ECO:0000256" key="9">
    <source>
        <dbReference type="ARBA" id="ARBA00022723"/>
    </source>
</evidence>
<evidence type="ECO:0000256" key="4">
    <source>
        <dbReference type="ARBA" id="ARBA00013531"/>
    </source>
</evidence>
<evidence type="ECO:0000259" key="21">
    <source>
        <dbReference type="PROSITE" id="PS51002"/>
    </source>
</evidence>
<feature type="binding site" description="axial binding residue" evidence="19">
    <location>
        <position position="83"/>
    </location>
    <ligand>
        <name>heme b</name>
        <dbReference type="ChEBI" id="CHEBI:60344"/>
        <label>b562</label>
    </ligand>
    <ligandPart>
        <name>Fe</name>
        <dbReference type="ChEBI" id="CHEBI:18248"/>
    </ligandPart>
</feature>
<name>Q71MQ8_9HYST</name>
<comment type="cofactor">
    <cofactor evidence="19">
        <name>heme</name>
        <dbReference type="ChEBI" id="CHEBI:30413"/>
    </cofactor>
    <text evidence="19">Binds 2 heme groups non-covalently.</text>
</comment>
<dbReference type="SUPFAM" id="SSF81342">
    <property type="entry name" value="Transmembrane di-heme cytochromes"/>
    <property type="match status" value="1"/>
</dbReference>
<dbReference type="SUPFAM" id="SSF81648">
    <property type="entry name" value="a domain/subunit of cytochrome bc1 complex (Ubiquinol-cytochrome c reductase)"/>
    <property type="match status" value="1"/>
</dbReference>
<keyword evidence="5 20" id="KW-0813">Transport</keyword>
<dbReference type="InterPro" id="IPR027387">
    <property type="entry name" value="Cytb/b6-like_sf"/>
</dbReference>
<organism evidence="23">
    <name type="scientific">Dasyprocta leporina</name>
    <name type="common">Brazilian agouti</name>
    <dbReference type="NCBI Taxonomy" id="42152"/>
    <lineage>
        <taxon>Eukaryota</taxon>
        <taxon>Metazoa</taxon>
        <taxon>Chordata</taxon>
        <taxon>Craniata</taxon>
        <taxon>Vertebrata</taxon>
        <taxon>Euteleostomi</taxon>
        <taxon>Mammalia</taxon>
        <taxon>Eutheria</taxon>
        <taxon>Euarchontoglires</taxon>
        <taxon>Glires</taxon>
        <taxon>Rodentia</taxon>
        <taxon>Hystricomorpha</taxon>
        <taxon>Dasyproctidae</taxon>
        <taxon>Dasyprocta</taxon>
    </lineage>
</organism>
<protein>
    <recommendedName>
        <fullName evidence="4 20">Cytochrome b</fullName>
    </recommendedName>
</protein>
<feature type="binding site" evidence="18">
    <location>
        <position position="201"/>
    </location>
    <ligand>
        <name>a ubiquinone</name>
        <dbReference type="ChEBI" id="CHEBI:16389"/>
    </ligand>
</feature>
<feature type="transmembrane region" description="Helical" evidence="20">
    <location>
        <begin position="178"/>
        <end position="200"/>
    </location>
</feature>
<evidence type="ECO:0000256" key="1">
    <source>
        <dbReference type="ARBA" id="ARBA00002566"/>
    </source>
</evidence>
<evidence type="ECO:0000256" key="14">
    <source>
        <dbReference type="ARBA" id="ARBA00023075"/>
    </source>
</evidence>
<dbReference type="FunFam" id="1.20.810.10:FF:000002">
    <property type="entry name" value="Cytochrome b"/>
    <property type="match status" value="1"/>
</dbReference>
<dbReference type="GO" id="GO:0045275">
    <property type="term" value="C:respiratory chain complex III"/>
    <property type="evidence" value="ECO:0007669"/>
    <property type="project" value="InterPro"/>
</dbReference>
<dbReference type="GO" id="GO:0046872">
    <property type="term" value="F:metal ion binding"/>
    <property type="evidence" value="ECO:0007669"/>
    <property type="project" value="UniProtKB-UniRule"/>
</dbReference>
<evidence type="ECO:0000259" key="22">
    <source>
        <dbReference type="PROSITE" id="PS51003"/>
    </source>
</evidence>
<comment type="subunit">
    <text evidence="3">The cytochrome bc1 complex contains 11 subunits: 3 respiratory subunits (MT-CYB, CYC1 and UQCRFS1), 2 core proteins (UQCRC1 and UQCRC2) and 6 low-molecular weight proteins (UQCRH/QCR6, UQCRB/QCR7, UQCRQ/QCR8, UQCR10/QCR9, UQCR11/QCR10 and a cleavage product of UQCRFS1). This cytochrome bc1 complex then forms a dimer.</text>
</comment>
<keyword evidence="11 20" id="KW-0249">Electron transport</keyword>
<feature type="domain" description="Cytochrome b/b6 N-terminal region profile" evidence="21">
    <location>
        <begin position="1"/>
        <end position="209"/>
    </location>
</feature>
<feature type="transmembrane region" description="Helical" evidence="20">
    <location>
        <begin position="229"/>
        <end position="247"/>
    </location>
</feature>
<accession>Q71MQ8</accession>
<keyword evidence="7 20" id="KW-0679">Respiratory chain</keyword>
<evidence type="ECO:0000256" key="18">
    <source>
        <dbReference type="PIRSR" id="PIRSR038885-1"/>
    </source>
</evidence>
<feature type="binding site" description="axial binding residue" evidence="19">
    <location>
        <position position="182"/>
    </location>
    <ligand>
        <name>heme b</name>
        <dbReference type="ChEBI" id="CHEBI:60344"/>
        <label>b562</label>
    </ligand>
    <ligandPart>
        <name>Fe</name>
        <dbReference type="ChEBI" id="CHEBI:18248"/>
    </ligandPart>
</feature>
<geneLocation type="mitochondrion" evidence="23"/>
<dbReference type="InterPro" id="IPR048259">
    <property type="entry name" value="Cytochrome_b_N_euk/bac"/>
</dbReference>
<feature type="binding site" description="axial binding residue" evidence="19">
    <location>
        <position position="97"/>
    </location>
    <ligand>
        <name>heme b</name>
        <dbReference type="ChEBI" id="CHEBI:60344"/>
        <label>b566</label>
    </ligand>
    <ligandPart>
        <name>Fe</name>
        <dbReference type="ChEBI" id="CHEBI:18248"/>
    </ligandPart>
</feature>
<evidence type="ECO:0000256" key="17">
    <source>
        <dbReference type="ARBA" id="ARBA00061233"/>
    </source>
</evidence>
<dbReference type="PROSITE" id="PS51002">
    <property type="entry name" value="CYTB_NTER"/>
    <property type="match status" value="1"/>
</dbReference>
<keyword evidence="13 19" id="KW-0408">Iron</keyword>
<evidence type="ECO:0000313" key="23">
    <source>
        <dbReference type="EMBL" id="AAQ04523.1"/>
    </source>
</evidence>
<dbReference type="InterPro" id="IPR048260">
    <property type="entry name" value="Cytochrome_b_C_euk/bac"/>
</dbReference>
<evidence type="ECO:0000256" key="12">
    <source>
        <dbReference type="ARBA" id="ARBA00022989"/>
    </source>
</evidence>
<dbReference type="InterPro" id="IPR005798">
    <property type="entry name" value="Cyt_b/b6_C"/>
</dbReference>
<dbReference type="AlphaFoldDB" id="Q71MQ8"/>
<evidence type="ECO:0000256" key="7">
    <source>
        <dbReference type="ARBA" id="ARBA00022660"/>
    </source>
</evidence>
<dbReference type="PROSITE" id="PS51003">
    <property type="entry name" value="CYTB_CTER"/>
    <property type="match status" value="1"/>
</dbReference>
<evidence type="ECO:0000256" key="16">
    <source>
        <dbReference type="ARBA" id="ARBA00023136"/>
    </source>
</evidence>
<evidence type="ECO:0000256" key="20">
    <source>
        <dbReference type="RuleBase" id="RU362117"/>
    </source>
</evidence>
<feature type="transmembrane region" description="Helical" evidence="20">
    <location>
        <begin position="113"/>
        <end position="133"/>
    </location>
</feature>
<dbReference type="EMBL" id="AF437808">
    <property type="protein sequence ID" value="AAQ04542.1"/>
    <property type="molecule type" value="Genomic_DNA"/>
</dbReference>
<feature type="transmembrane region" description="Helical" evidence="20">
    <location>
        <begin position="288"/>
        <end position="307"/>
    </location>
</feature>
<evidence type="ECO:0000256" key="11">
    <source>
        <dbReference type="ARBA" id="ARBA00022982"/>
    </source>
</evidence>
<dbReference type="InterPro" id="IPR016174">
    <property type="entry name" value="Di-haem_cyt_TM"/>
</dbReference>
<keyword evidence="10" id="KW-0999">Mitochondrion inner membrane</keyword>
<feature type="transmembrane region" description="Helical" evidence="20">
    <location>
        <begin position="78"/>
        <end position="98"/>
    </location>
</feature>
<evidence type="ECO:0000256" key="10">
    <source>
        <dbReference type="ARBA" id="ARBA00022792"/>
    </source>
</evidence>
<dbReference type="GO" id="GO:0008121">
    <property type="term" value="F:quinol-cytochrome-c reductase activity"/>
    <property type="evidence" value="ECO:0007669"/>
    <property type="project" value="InterPro"/>
</dbReference>
<comment type="function">
    <text evidence="1 20">Component of the ubiquinol-cytochrome c reductase complex (complex III or cytochrome b-c1 complex) that is part of the mitochondrial respiratory chain. The b-c1 complex mediates electron transfer from ubiquinol to cytochrome c. Contributes to the generation of a proton gradient across the mitochondrial membrane that is then used for ATP synthesis.</text>
</comment>
<sequence>MTHLRKSHPLIKVINHSFIDLPTPSNISAWWNFGSLLGICLMMQILTGLFLAMHYTADTTTAFSSVTHICRDVNYGWLIRYLHANGASMFFILIYLHIGRGIYYGSYTFSETWNIGILLLLAVMATAFMGYVLPWGQMSFWGATVITNLLSAIPYIGTTLVEWIWGGFSVDKATLTRFFAFHFILPFIIVALVMTHLLFLHETGSNNPSGLNSDSDKIPFHPYYTIKDIMGFMFMGFTILLLVLFSPDLLGDPDNYSPANPLNTPPHIKPEWYFLFAYAILRSIPNKLGGVVALLTSILVLALFPIMHLSKQRSMTFRPISQCLLWMLTANLAILTWIGGQPVEHPYILIGQVASITYFLIILILMPLFSMVENKILKW</sequence>
<dbReference type="InterPro" id="IPR005797">
    <property type="entry name" value="Cyt_b/b6_N"/>
</dbReference>
<feature type="transmembrane region" description="Helical" evidence="20">
    <location>
        <begin position="145"/>
        <end position="166"/>
    </location>
</feature>
<keyword evidence="8 20" id="KW-0812">Transmembrane</keyword>
<dbReference type="PANTHER" id="PTHR19271:SF16">
    <property type="entry name" value="CYTOCHROME B"/>
    <property type="match status" value="1"/>
</dbReference>
<keyword evidence="12 20" id="KW-1133">Transmembrane helix</keyword>
<dbReference type="GO" id="GO:0005743">
    <property type="term" value="C:mitochondrial inner membrane"/>
    <property type="evidence" value="ECO:0007669"/>
    <property type="project" value="UniProtKB-SubCell"/>
</dbReference>
<dbReference type="GO" id="GO:0006122">
    <property type="term" value="P:mitochondrial electron transport, ubiquinol to cytochrome c"/>
    <property type="evidence" value="ECO:0007669"/>
    <property type="project" value="TreeGrafter"/>
</dbReference>
<evidence type="ECO:0000256" key="13">
    <source>
        <dbReference type="ARBA" id="ARBA00023004"/>
    </source>
</evidence>
<evidence type="ECO:0000256" key="2">
    <source>
        <dbReference type="ARBA" id="ARBA00004448"/>
    </source>
</evidence>
<dbReference type="InterPro" id="IPR030689">
    <property type="entry name" value="Cytochrome_b"/>
</dbReference>
<keyword evidence="15 20" id="KW-0496">Mitochondrion</keyword>
<dbReference type="CDD" id="cd00284">
    <property type="entry name" value="Cytochrome_b_N"/>
    <property type="match status" value="1"/>
</dbReference>
<dbReference type="Pfam" id="PF00032">
    <property type="entry name" value="Cytochrom_B_C"/>
    <property type="match status" value="1"/>
</dbReference>
<feature type="transmembrane region" description="Helical" evidence="20">
    <location>
        <begin position="319"/>
        <end position="340"/>
    </location>
</feature>
<evidence type="ECO:0000256" key="3">
    <source>
        <dbReference type="ARBA" id="ARBA00011088"/>
    </source>
</evidence>
<dbReference type="EMBL" id="AF437789">
    <property type="protein sequence ID" value="AAQ04523.1"/>
    <property type="molecule type" value="Genomic_DNA"/>
</dbReference>
<dbReference type="InterPro" id="IPR036150">
    <property type="entry name" value="Cyt_b/b6_C_sf"/>
</dbReference>
<feature type="transmembrane region" description="Helical" evidence="20">
    <location>
        <begin position="346"/>
        <end position="369"/>
    </location>
</feature>
<evidence type="ECO:0000256" key="5">
    <source>
        <dbReference type="ARBA" id="ARBA00022448"/>
    </source>
</evidence>
<dbReference type="EMBL" id="AF437787">
    <property type="protein sequence ID" value="AAQ04521.1"/>
    <property type="molecule type" value="Genomic_DNA"/>
</dbReference>
<evidence type="ECO:0000256" key="6">
    <source>
        <dbReference type="ARBA" id="ARBA00022617"/>
    </source>
</evidence>
<feature type="binding site" description="axial binding residue" evidence="19">
    <location>
        <position position="196"/>
    </location>
    <ligand>
        <name>heme b</name>
        <dbReference type="ChEBI" id="CHEBI:60344"/>
        <label>b566</label>
    </ligand>
    <ligandPart>
        <name>Fe</name>
        <dbReference type="ChEBI" id="CHEBI:18248"/>
    </ligandPart>
</feature>
<keyword evidence="14" id="KW-0830">Ubiquinone</keyword>
<dbReference type="Gene3D" id="1.20.810.10">
    <property type="entry name" value="Cytochrome Bc1 Complex, Chain C"/>
    <property type="match status" value="1"/>
</dbReference>